<reference evidence="1 2" key="1">
    <citation type="submission" date="2018-06" db="EMBL/GenBank/DDBJ databases">
        <authorList>
            <consortium name="Pathogen Informatics"/>
            <person name="Doyle S."/>
        </authorList>
    </citation>
    <scope>NUCLEOTIDE SEQUENCE [LARGE SCALE GENOMIC DNA]</scope>
    <source>
        <strain evidence="1 2">NCTC13067</strain>
    </source>
</reference>
<accession>A0A379EEA7</accession>
<sequence length="58" mass="6976">MKNQTRKKDKKENRFSFGFPILPRCSPLLCRWERTAYFCTQKYATESKSQKENINKSI</sequence>
<dbReference type="Proteomes" id="UP000255469">
    <property type="component" value="Unassembled WGS sequence"/>
</dbReference>
<evidence type="ECO:0000313" key="1">
    <source>
        <dbReference type="EMBL" id="SUB94734.1"/>
    </source>
</evidence>
<gene>
    <name evidence="1" type="ORF">NCTC13067_02610</name>
</gene>
<proteinExistence type="predicted"/>
<name>A0A379EEA7_9BACT</name>
<dbReference type="EMBL" id="UGTM01000002">
    <property type="protein sequence ID" value="SUB94734.1"/>
    <property type="molecule type" value="Genomic_DNA"/>
</dbReference>
<organism evidence="1 2">
    <name type="scientific">Prevotella denticola</name>
    <dbReference type="NCBI Taxonomy" id="28129"/>
    <lineage>
        <taxon>Bacteria</taxon>
        <taxon>Pseudomonadati</taxon>
        <taxon>Bacteroidota</taxon>
        <taxon>Bacteroidia</taxon>
        <taxon>Bacteroidales</taxon>
        <taxon>Prevotellaceae</taxon>
        <taxon>Prevotella</taxon>
    </lineage>
</organism>
<dbReference type="AlphaFoldDB" id="A0A379EEA7"/>
<evidence type="ECO:0000313" key="2">
    <source>
        <dbReference type="Proteomes" id="UP000255469"/>
    </source>
</evidence>
<protein>
    <submittedName>
        <fullName evidence="1">Uncharacterized protein</fullName>
    </submittedName>
</protein>